<keyword evidence="4 7" id="KW-0812">Transmembrane</keyword>
<reference evidence="9 10" key="1">
    <citation type="submission" date="2022-08" db="EMBL/GenBank/DDBJ databases">
        <title>Proteogenomics of the novel Dehalobacterium formicoaceticum strain EZ94 highlights a key role of methyltransferases during anaerobic dichloromethane degradation.</title>
        <authorList>
            <person name="Wasmund K."/>
        </authorList>
    </citation>
    <scope>NUCLEOTIDE SEQUENCE [LARGE SCALE GENOMIC DNA]</scope>
    <source>
        <strain evidence="9 10">EZ94</strain>
    </source>
</reference>
<dbReference type="Pfam" id="PF02397">
    <property type="entry name" value="Bac_transf"/>
    <property type="match status" value="1"/>
</dbReference>
<evidence type="ECO:0000256" key="6">
    <source>
        <dbReference type="ARBA" id="ARBA00023136"/>
    </source>
</evidence>
<dbReference type="Proteomes" id="UP001524944">
    <property type="component" value="Unassembled WGS sequence"/>
</dbReference>
<evidence type="ECO:0000256" key="7">
    <source>
        <dbReference type="SAM" id="Phobius"/>
    </source>
</evidence>
<evidence type="ECO:0000256" key="1">
    <source>
        <dbReference type="ARBA" id="ARBA00004141"/>
    </source>
</evidence>
<evidence type="ECO:0000256" key="3">
    <source>
        <dbReference type="ARBA" id="ARBA00022679"/>
    </source>
</evidence>
<organism evidence="9 10">
    <name type="scientific">Dehalobacterium formicoaceticum</name>
    <dbReference type="NCBI Taxonomy" id="51515"/>
    <lineage>
        <taxon>Bacteria</taxon>
        <taxon>Bacillati</taxon>
        <taxon>Bacillota</taxon>
        <taxon>Clostridia</taxon>
        <taxon>Eubacteriales</taxon>
        <taxon>Peptococcaceae</taxon>
        <taxon>Dehalobacterium</taxon>
    </lineage>
</organism>
<evidence type="ECO:0000256" key="5">
    <source>
        <dbReference type="ARBA" id="ARBA00022989"/>
    </source>
</evidence>
<comment type="subcellular location">
    <subcellularLocation>
        <location evidence="1">Membrane</location>
        <topology evidence="1">Multi-pass membrane protein</topology>
    </subcellularLocation>
</comment>
<evidence type="ECO:0000313" key="9">
    <source>
        <dbReference type="EMBL" id="MCR6545229.1"/>
    </source>
</evidence>
<feature type="transmembrane region" description="Helical" evidence="7">
    <location>
        <begin position="274"/>
        <end position="295"/>
    </location>
</feature>
<feature type="transmembrane region" description="Helical" evidence="7">
    <location>
        <begin position="107"/>
        <end position="128"/>
    </location>
</feature>
<comment type="caution">
    <text evidence="9">The sequence shown here is derived from an EMBL/GenBank/DDBJ whole genome shotgun (WGS) entry which is preliminary data.</text>
</comment>
<dbReference type="InterPro" id="IPR003362">
    <property type="entry name" value="Bact_transf"/>
</dbReference>
<comment type="similarity">
    <text evidence="2">Belongs to the bacterial sugar transferase family.</text>
</comment>
<feature type="transmembrane region" description="Helical" evidence="7">
    <location>
        <begin position="38"/>
        <end position="61"/>
    </location>
</feature>
<name>A0ABT1Y5N3_9FIRM</name>
<dbReference type="NCBIfam" id="TIGR03025">
    <property type="entry name" value="EPS_sugtrans"/>
    <property type="match status" value="1"/>
</dbReference>
<protein>
    <submittedName>
        <fullName evidence="9">Sugar transferase</fullName>
    </submittedName>
</protein>
<evidence type="ECO:0000313" key="10">
    <source>
        <dbReference type="Proteomes" id="UP001524944"/>
    </source>
</evidence>
<sequence>MYRFNSRSLLNIRQYLMDIIFIVISYMVSYYIAGRFTFLAGFFEYIWILFIFITSWIYTMYARGMYDITIFKYRDRILRNVLFATFVSALNTAAMTFFIKFHTLSRLFFGIFICSTIVLVLFERYLYFDLAKKFGLRRKKKVVFIGHDVITAKYMHFIKMTDMLLHIVKQINLDQEPDYYNLKDEKLMQDLNQLLRSTEINEVIFTVPSPYFADIRKYAKMCEEMGVTTSIALEFSEFKISQISLSSIGTLSKLTFHSVCLDAYQLFYKRCFDLAGGLVGLLGTTFLALFIVPAIKLESRGPVFFTQDRMGMNGRVFKLYKFRSMTVDAEDKKKDLMSQNEMGDEMMFKIKEDPRVTKVGKFLRATSLDELPQFLNVLKGEMSLVGTRPPTLDEVAKYENHHWRRISIKPGITGLWQISGRSQITDFEEIVKLDTKYIDNWSLWLDIKIIYKTVMVVFKKSGAY</sequence>
<dbReference type="PANTHER" id="PTHR30576">
    <property type="entry name" value="COLANIC BIOSYNTHESIS UDP-GLUCOSE LIPID CARRIER TRANSFERASE"/>
    <property type="match status" value="1"/>
</dbReference>
<proteinExistence type="inferred from homology"/>
<evidence type="ECO:0000256" key="4">
    <source>
        <dbReference type="ARBA" id="ARBA00022692"/>
    </source>
</evidence>
<dbReference type="RefSeq" id="WP_257912830.1">
    <property type="nucleotide sequence ID" value="NZ_JANPWE010000002.1"/>
</dbReference>
<keyword evidence="3 9" id="KW-0808">Transferase</keyword>
<keyword evidence="10" id="KW-1185">Reference proteome</keyword>
<gene>
    <name evidence="9" type="ORF">NVS47_06825</name>
</gene>
<feature type="transmembrane region" description="Helical" evidence="7">
    <location>
        <begin position="12"/>
        <end position="32"/>
    </location>
</feature>
<dbReference type="InterPro" id="IPR017475">
    <property type="entry name" value="EPS_sugar_tfrase"/>
</dbReference>
<dbReference type="PANTHER" id="PTHR30576:SF10">
    <property type="entry name" value="SLL5057 PROTEIN"/>
    <property type="match status" value="1"/>
</dbReference>
<accession>A0ABT1Y5N3</accession>
<dbReference type="Pfam" id="PF13727">
    <property type="entry name" value="CoA_binding_3"/>
    <property type="match status" value="1"/>
</dbReference>
<feature type="domain" description="Bacterial sugar transferase" evidence="8">
    <location>
        <begin position="269"/>
        <end position="459"/>
    </location>
</feature>
<feature type="transmembrane region" description="Helical" evidence="7">
    <location>
        <begin position="81"/>
        <end position="101"/>
    </location>
</feature>
<keyword evidence="5 7" id="KW-1133">Transmembrane helix</keyword>
<keyword evidence="6 7" id="KW-0472">Membrane</keyword>
<dbReference type="GO" id="GO:0016740">
    <property type="term" value="F:transferase activity"/>
    <property type="evidence" value="ECO:0007669"/>
    <property type="project" value="UniProtKB-KW"/>
</dbReference>
<evidence type="ECO:0000256" key="2">
    <source>
        <dbReference type="ARBA" id="ARBA00006464"/>
    </source>
</evidence>
<dbReference type="EMBL" id="JANPWE010000002">
    <property type="protein sequence ID" value="MCR6545229.1"/>
    <property type="molecule type" value="Genomic_DNA"/>
</dbReference>
<evidence type="ECO:0000259" key="8">
    <source>
        <dbReference type="Pfam" id="PF02397"/>
    </source>
</evidence>